<accession>A0A518BNW5</accession>
<dbReference type="Pfam" id="PF08668">
    <property type="entry name" value="HDOD"/>
    <property type="match status" value="1"/>
</dbReference>
<evidence type="ECO:0000259" key="1">
    <source>
        <dbReference type="PROSITE" id="PS51833"/>
    </source>
</evidence>
<reference evidence="2 3" key="1">
    <citation type="submission" date="2019-02" db="EMBL/GenBank/DDBJ databases">
        <title>Deep-cultivation of Planctomycetes and their phenomic and genomic characterization uncovers novel biology.</title>
        <authorList>
            <person name="Wiegand S."/>
            <person name="Jogler M."/>
            <person name="Boedeker C."/>
            <person name="Pinto D."/>
            <person name="Vollmers J."/>
            <person name="Rivas-Marin E."/>
            <person name="Kohn T."/>
            <person name="Peeters S.H."/>
            <person name="Heuer A."/>
            <person name="Rast P."/>
            <person name="Oberbeckmann S."/>
            <person name="Bunk B."/>
            <person name="Jeske O."/>
            <person name="Meyerdierks A."/>
            <person name="Storesund J.E."/>
            <person name="Kallscheuer N."/>
            <person name="Luecker S."/>
            <person name="Lage O.M."/>
            <person name="Pohl T."/>
            <person name="Merkel B.J."/>
            <person name="Hornburger P."/>
            <person name="Mueller R.-W."/>
            <person name="Bruemmer F."/>
            <person name="Labrenz M."/>
            <person name="Spormann A.M."/>
            <person name="Op den Camp H."/>
            <person name="Overmann J."/>
            <person name="Amann R."/>
            <person name="Jetten M.S.M."/>
            <person name="Mascher T."/>
            <person name="Medema M.H."/>
            <person name="Devos D.P."/>
            <person name="Kaster A.-K."/>
            <person name="Ovreas L."/>
            <person name="Rohde M."/>
            <person name="Galperin M.Y."/>
            <person name="Jogler C."/>
        </authorList>
    </citation>
    <scope>NUCLEOTIDE SEQUENCE [LARGE SCALE GENOMIC DNA]</scope>
    <source>
        <strain evidence="2 3">Pla133</strain>
    </source>
</reference>
<evidence type="ECO:0000313" key="2">
    <source>
        <dbReference type="EMBL" id="QDU68675.1"/>
    </source>
</evidence>
<keyword evidence="3" id="KW-1185">Reference proteome</keyword>
<dbReference type="CDD" id="cd00077">
    <property type="entry name" value="HDc"/>
    <property type="match status" value="1"/>
</dbReference>
<organism evidence="2 3">
    <name type="scientific">Engelhardtia mirabilis</name>
    <dbReference type="NCBI Taxonomy" id="2528011"/>
    <lineage>
        <taxon>Bacteria</taxon>
        <taxon>Pseudomonadati</taxon>
        <taxon>Planctomycetota</taxon>
        <taxon>Planctomycetia</taxon>
        <taxon>Planctomycetia incertae sedis</taxon>
        <taxon>Engelhardtia</taxon>
    </lineage>
</organism>
<dbReference type="RefSeq" id="WP_419191704.1">
    <property type="nucleotide sequence ID" value="NZ_CP036287.1"/>
</dbReference>
<dbReference type="InterPro" id="IPR052340">
    <property type="entry name" value="RNase_Y/CdgJ"/>
</dbReference>
<dbReference type="InterPro" id="IPR006675">
    <property type="entry name" value="HDIG_dom"/>
</dbReference>
<dbReference type="EMBL" id="CP036287">
    <property type="protein sequence ID" value="QDU68675.1"/>
    <property type="molecule type" value="Genomic_DNA"/>
</dbReference>
<dbReference type="AlphaFoldDB" id="A0A518BNW5"/>
<sequence>MSSELVRNILADNVSIPSLPSVVVRINALLEDPNAGTREVGAEIAKDAPLASKVLRLVNSAAYGMRQKVVSTEQASAVLGMRALRNLVLQVSVVGQFKHLEQTGFDLDGLWRHGILSAQLSQSLAKLSGTKAVLQPEEFYTCGLLHDLGQVLLLEHVGESYLLVVKKAVDEGRSLFDVENEVMGFSHAEIGARVALRWGLPGEIVSAIQFHHGPEDEIEAEPTVGIVDLANRTAHAILEQRDKVEALACLDAERAALLRLDQDAFANLVDSASESAASIEV</sequence>
<protein>
    <submittedName>
        <fullName evidence="2">Ribonuclease Y</fullName>
    </submittedName>
</protein>
<dbReference type="InterPro" id="IPR013976">
    <property type="entry name" value="HDOD"/>
</dbReference>
<dbReference type="SUPFAM" id="SSF109604">
    <property type="entry name" value="HD-domain/PDEase-like"/>
    <property type="match status" value="1"/>
</dbReference>
<name>A0A518BNW5_9BACT</name>
<dbReference type="PROSITE" id="PS51833">
    <property type="entry name" value="HDOD"/>
    <property type="match status" value="1"/>
</dbReference>
<evidence type="ECO:0000313" key="3">
    <source>
        <dbReference type="Proteomes" id="UP000316921"/>
    </source>
</evidence>
<dbReference type="PANTHER" id="PTHR33525">
    <property type="match status" value="1"/>
</dbReference>
<dbReference type="Gene3D" id="1.10.3210.10">
    <property type="entry name" value="Hypothetical protein af1432"/>
    <property type="match status" value="1"/>
</dbReference>
<dbReference type="InterPro" id="IPR003607">
    <property type="entry name" value="HD/PDEase_dom"/>
</dbReference>
<proteinExistence type="predicted"/>
<dbReference type="Proteomes" id="UP000316921">
    <property type="component" value="Chromosome"/>
</dbReference>
<feature type="domain" description="HDOD" evidence="1">
    <location>
        <begin position="16"/>
        <end position="214"/>
    </location>
</feature>
<gene>
    <name evidence="2" type="primary">rny</name>
    <name evidence="2" type="ORF">Pla133_37770</name>
</gene>
<dbReference type="NCBIfam" id="TIGR00277">
    <property type="entry name" value="HDIG"/>
    <property type="match status" value="1"/>
</dbReference>
<dbReference type="KEGG" id="pbap:Pla133_37770"/>
<dbReference type="PANTHER" id="PTHR33525:SF3">
    <property type="entry name" value="RIBONUCLEASE Y"/>
    <property type="match status" value="1"/>
</dbReference>